<gene>
    <name evidence="1" type="ORF">SAMN05192574_105279</name>
</gene>
<proteinExistence type="predicted"/>
<organism evidence="1 2">
    <name type="scientific">Mucilaginibacter gossypiicola</name>
    <dbReference type="NCBI Taxonomy" id="551995"/>
    <lineage>
        <taxon>Bacteria</taxon>
        <taxon>Pseudomonadati</taxon>
        <taxon>Bacteroidota</taxon>
        <taxon>Sphingobacteriia</taxon>
        <taxon>Sphingobacteriales</taxon>
        <taxon>Sphingobacteriaceae</taxon>
        <taxon>Mucilaginibacter</taxon>
    </lineage>
</organism>
<dbReference type="Proteomes" id="UP000198942">
    <property type="component" value="Unassembled WGS sequence"/>
</dbReference>
<protein>
    <submittedName>
        <fullName evidence="1">Uncharacterized protein</fullName>
    </submittedName>
</protein>
<dbReference type="EMBL" id="FOCL01000005">
    <property type="protein sequence ID" value="SEO09428.1"/>
    <property type="molecule type" value="Genomic_DNA"/>
</dbReference>
<reference evidence="2" key="1">
    <citation type="submission" date="2016-10" db="EMBL/GenBank/DDBJ databases">
        <authorList>
            <person name="Varghese N."/>
            <person name="Submissions S."/>
        </authorList>
    </citation>
    <scope>NUCLEOTIDE SEQUENCE [LARGE SCALE GENOMIC DNA]</scope>
    <source>
        <strain evidence="2">Gh-48</strain>
    </source>
</reference>
<evidence type="ECO:0000313" key="1">
    <source>
        <dbReference type="EMBL" id="SEO09428.1"/>
    </source>
</evidence>
<dbReference type="AlphaFoldDB" id="A0A1H8LX04"/>
<dbReference type="OrthoDB" id="749529at2"/>
<evidence type="ECO:0000313" key="2">
    <source>
        <dbReference type="Proteomes" id="UP000198942"/>
    </source>
</evidence>
<accession>A0A1H8LX04</accession>
<sequence>MITSLTKIKAFIHTYGELNNAEISAATLEELKTFAGHAVTSLILNIDDEIVLKKDERERLLFTEQLQLALIGIIDDLAKISRGSDDLSGIFVWLDTELIGLLEHLHQYFGSYFSNEVPVPASFVILHKRKIYPESIELVAQFRKMVSDENLTDLFSSFLLANNVKDRFFIRKWNQWLFYKNFIAEATLFFNGALPEEPSIAVMKLFIELNFNSLYVYSYFLKFMDGISSRDADDEEIEHELFYLLKIFRQINTRYQKGFDPESKTLKELIRGAITAELKYISQKNKLFQKVSKGTEEPGVSRYYFMVMVTLAELMFLLRIMVETEFLVTKLKSHIYEFVANHIRTQRAENFSKKSMRNRFGSKPFSDGIVHNVRQWLLKMVQHIDLHYK</sequence>
<dbReference type="RefSeq" id="WP_091212128.1">
    <property type="nucleotide sequence ID" value="NZ_FOCL01000005.1"/>
</dbReference>
<name>A0A1H8LX04_9SPHI</name>
<keyword evidence="2" id="KW-1185">Reference proteome</keyword>